<feature type="transmembrane region" description="Helical" evidence="1">
    <location>
        <begin position="12"/>
        <end position="34"/>
    </location>
</feature>
<keyword evidence="1" id="KW-0812">Transmembrane</keyword>
<accession>A0A173RMI5</accession>
<keyword evidence="1" id="KW-0472">Membrane</keyword>
<dbReference type="NCBIfam" id="TIGR02532">
    <property type="entry name" value="IV_pilin_GFxxxE"/>
    <property type="match status" value="1"/>
</dbReference>
<proteinExistence type="predicted"/>
<keyword evidence="1" id="KW-1133">Transmembrane helix</keyword>
<sequence length="376" mass="40742">MKRQPNNNGGFSLLEVILAMAILAIISIPLLSYFTQSMKYNAMMADKQHATNLAQEVLEDLKNQKELAVVTTGAGFRVPYLEGKGYTLLRETPAAAPAPAFQAENVYYAAAGTSGSTYDVEVSVSTAAAENDTNIPQIEGIDDTKDVVALEHNQLQEAMTYFSEKNMTYAAAHPGTLPLGDSELQAKMKRKFSVTADSTHVRVACSYTCGETGDEVLGIDPSEVYECNEFAEEDIRDVEHIYLMYHVAQDSDTMEVTYAAGVNPKLVFVCQNIADVNSIRPDYKMTVLPQGCPMPSVASNLGNKSYPDDPAAVTNKGAIYQDSFKLPAGSVAPLVASSGGMRKVDLTVCVYKKGKGGNNPDKEKYRYITVSTSKGE</sequence>
<evidence type="ECO:0000256" key="1">
    <source>
        <dbReference type="SAM" id="Phobius"/>
    </source>
</evidence>
<dbReference type="AlphaFoldDB" id="A0A173RMI5"/>
<protein>
    <submittedName>
        <fullName evidence="2">Tfp pilus assembly protein PilV</fullName>
    </submittedName>
</protein>
<evidence type="ECO:0000313" key="3">
    <source>
        <dbReference type="Proteomes" id="UP000095495"/>
    </source>
</evidence>
<name>A0A173RMI5_9FIRM</name>
<evidence type="ECO:0000313" key="2">
    <source>
        <dbReference type="EMBL" id="CUM79200.1"/>
    </source>
</evidence>
<reference evidence="2 3" key="1">
    <citation type="submission" date="2015-09" db="EMBL/GenBank/DDBJ databases">
        <authorList>
            <consortium name="Pathogen Informatics"/>
        </authorList>
    </citation>
    <scope>NUCLEOTIDE SEQUENCE [LARGE SCALE GENOMIC DNA]</scope>
    <source>
        <strain evidence="2 3">2789STDY5608863</strain>
    </source>
</reference>
<organism evidence="2 3">
    <name type="scientific">Roseburia faecis</name>
    <dbReference type="NCBI Taxonomy" id="301302"/>
    <lineage>
        <taxon>Bacteria</taxon>
        <taxon>Bacillati</taxon>
        <taxon>Bacillota</taxon>
        <taxon>Clostridia</taxon>
        <taxon>Lachnospirales</taxon>
        <taxon>Lachnospiraceae</taxon>
        <taxon>Roseburia</taxon>
    </lineage>
</organism>
<dbReference type="Pfam" id="PF07963">
    <property type="entry name" value="N_methyl"/>
    <property type="match status" value="1"/>
</dbReference>
<dbReference type="InterPro" id="IPR012902">
    <property type="entry name" value="N_methyl_site"/>
</dbReference>
<dbReference type="EMBL" id="CYXV01000002">
    <property type="protein sequence ID" value="CUM79200.1"/>
    <property type="molecule type" value="Genomic_DNA"/>
</dbReference>
<dbReference type="RefSeq" id="WP_055261411.1">
    <property type="nucleotide sequence ID" value="NZ_CYXV01000002.1"/>
</dbReference>
<gene>
    <name evidence="2" type="ORF">ERS852420_00719</name>
</gene>
<dbReference type="Proteomes" id="UP000095495">
    <property type="component" value="Unassembled WGS sequence"/>
</dbReference>